<dbReference type="CDD" id="cd00761">
    <property type="entry name" value="Glyco_tranf_GTA_type"/>
    <property type="match status" value="1"/>
</dbReference>
<keyword evidence="3" id="KW-1185">Reference proteome</keyword>
<dbReference type="PANTHER" id="PTHR43685:SF2">
    <property type="entry name" value="GLYCOSYLTRANSFERASE 2-LIKE DOMAIN-CONTAINING PROTEIN"/>
    <property type="match status" value="1"/>
</dbReference>
<evidence type="ECO:0000313" key="2">
    <source>
        <dbReference type="EMBL" id="MCD2424430.1"/>
    </source>
</evidence>
<accession>A0ABS8PTN2</accession>
<evidence type="ECO:0000313" key="3">
    <source>
        <dbReference type="Proteomes" id="UP001199816"/>
    </source>
</evidence>
<dbReference type="Gene3D" id="3.90.550.10">
    <property type="entry name" value="Spore Coat Polysaccharide Biosynthesis Protein SpsA, Chain A"/>
    <property type="match status" value="1"/>
</dbReference>
<feature type="domain" description="Glycosyltransferase 2-like" evidence="1">
    <location>
        <begin position="20"/>
        <end position="148"/>
    </location>
</feature>
<dbReference type="InterPro" id="IPR001173">
    <property type="entry name" value="Glyco_trans_2-like"/>
</dbReference>
<dbReference type="SUPFAM" id="SSF53448">
    <property type="entry name" value="Nucleotide-diphospho-sugar transferases"/>
    <property type="match status" value="1"/>
</dbReference>
<organism evidence="2 3">
    <name type="scientific">Niabella pedocola</name>
    <dbReference type="NCBI Taxonomy" id="1752077"/>
    <lineage>
        <taxon>Bacteria</taxon>
        <taxon>Pseudomonadati</taxon>
        <taxon>Bacteroidota</taxon>
        <taxon>Chitinophagia</taxon>
        <taxon>Chitinophagales</taxon>
        <taxon>Chitinophagaceae</taxon>
        <taxon>Niabella</taxon>
    </lineage>
</organism>
<evidence type="ECO:0000259" key="1">
    <source>
        <dbReference type="Pfam" id="PF00535"/>
    </source>
</evidence>
<protein>
    <submittedName>
        <fullName evidence="2">Glycosyltransferase</fullName>
    </submittedName>
</protein>
<proteinExistence type="predicted"/>
<name>A0ABS8PTN2_9BACT</name>
<dbReference type="InterPro" id="IPR029044">
    <property type="entry name" value="Nucleotide-diphossugar_trans"/>
</dbReference>
<dbReference type="EMBL" id="JAJNEC010000005">
    <property type="protein sequence ID" value="MCD2424430.1"/>
    <property type="molecule type" value="Genomic_DNA"/>
</dbReference>
<reference evidence="2 3" key="1">
    <citation type="submission" date="2021-11" db="EMBL/GenBank/DDBJ databases">
        <title>Genomic of Niabella pedocola.</title>
        <authorList>
            <person name="Wu T."/>
        </authorList>
    </citation>
    <scope>NUCLEOTIDE SEQUENCE [LARGE SCALE GENOMIC DNA]</scope>
    <source>
        <strain evidence="2 3">JCM 31011</strain>
    </source>
</reference>
<dbReference type="PANTHER" id="PTHR43685">
    <property type="entry name" value="GLYCOSYLTRANSFERASE"/>
    <property type="match status" value="1"/>
</dbReference>
<dbReference type="Proteomes" id="UP001199816">
    <property type="component" value="Unassembled WGS sequence"/>
</dbReference>
<sequence>MKILTFSNDKEKFVNNKIIVLVPFRNASWYLMDCVNSIVSQLYSNYKVYLLDDGSEDNSIDLIEQNFEGVYLIRRQTRLGAMENVYRALTELPIGDDDIILLVDGDDFLIGEYVFKIVNEIYNSRILLTYGQYINNFGLIGIDSPYSTEEFNNLRKAPWKATHLKTFKYKLFKALLAQDPNAKSFKWDNDRFYTTTSDQAIMIPLMEIAGFENTSMISNIVYCYRIHSNNVHACSNNGALQREAELHIRNRQPLERVF</sequence>
<dbReference type="RefSeq" id="WP_231006270.1">
    <property type="nucleotide sequence ID" value="NZ_JAJNEC010000005.1"/>
</dbReference>
<dbReference type="InterPro" id="IPR050834">
    <property type="entry name" value="Glycosyltransf_2"/>
</dbReference>
<gene>
    <name evidence="2" type="ORF">LQ567_16745</name>
</gene>
<dbReference type="Pfam" id="PF00535">
    <property type="entry name" value="Glycos_transf_2"/>
    <property type="match status" value="1"/>
</dbReference>
<comment type="caution">
    <text evidence="2">The sequence shown here is derived from an EMBL/GenBank/DDBJ whole genome shotgun (WGS) entry which is preliminary data.</text>
</comment>